<dbReference type="InterPro" id="IPR023885">
    <property type="entry name" value="4Fe4S-binding_SPASM_dom"/>
</dbReference>
<keyword evidence="4" id="KW-0479">Metal-binding</keyword>
<keyword evidence="5" id="KW-0408">Iron</keyword>
<dbReference type="InterPro" id="IPR007197">
    <property type="entry name" value="rSAM"/>
</dbReference>
<dbReference type="CDD" id="cd21120">
    <property type="entry name" value="SPASM_anSME"/>
    <property type="match status" value="1"/>
</dbReference>
<evidence type="ECO:0000256" key="7">
    <source>
        <dbReference type="ARBA" id="ARBA00023601"/>
    </source>
</evidence>
<dbReference type="InterPro" id="IPR013785">
    <property type="entry name" value="Aldolase_TIM"/>
</dbReference>
<dbReference type="SFLD" id="SFLDS00029">
    <property type="entry name" value="Radical_SAM"/>
    <property type="match status" value="1"/>
</dbReference>
<name>A0A9D0Z922_9FIRM</name>
<evidence type="ECO:0000256" key="5">
    <source>
        <dbReference type="ARBA" id="ARBA00023004"/>
    </source>
</evidence>
<dbReference type="SFLD" id="SFLDG01386">
    <property type="entry name" value="main_SPASM_domain-containing"/>
    <property type="match status" value="1"/>
</dbReference>
<dbReference type="NCBIfam" id="TIGR04085">
    <property type="entry name" value="rSAM_more_4Fe4S"/>
    <property type="match status" value="1"/>
</dbReference>
<evidence type="ECO:0000256" key="4">
    <source>
        <dbReference type="ARBA" id="ARBA00022723"/>
    </source>
</evidence>
<dbReference type="InterPro" id="IPR034485">
    <property type="entry name" value="Anaerobic_Cys-type_sulfatase-m"/>
</dbReference>
<dbReference type="PANTHER" id="PTHR43273:SF3">
    <property type="entry name" value="ANAEROBIC SULFATASE-MATURATING ENZYME HOMOLOG ASLB-RELATED"/>
    <property type="match status" value="1"/>
</dbReference>
<sequence length="371" mass="42294">MPPLTMMIKPVSGSCNMRCSYCFYMDEAQNREAPNRGRMSQELLETLVRRAFAYADGEVNFAFQGGEPTLAGEAFFARLAELQRKYNGRGLRVHNAVQTNGYDLPDGLIDLFARERFLVGVSVDGDEALHDRFRRDAQGRGTYARVMENIGRLQAARVEYNVLCVVDDAVARSGRRVFEALAPHAFVQFIPCLDPLDGAKQAYSLTPEGYLQFLNETFDGYERAYFAGRYVSVRNFDNYISILMGRQPESCAMRGRCETYYLIESDGDVYPCDFYALDEWKIGNVARDSFVRLEKSPVLRAFQEASYFVDPACRACRFYGLCRGGCRREREPFVQGRPGLNRLCEAYKAFFEGALPRLERIARDVAQKERI</sequence>
<evidence type="ECO:0000256" key="3">
    <source>
        <dbReference type="ARBA" id="ARBA00022691"/>
    </source>
</evidence>
<organism evidence="9 10">
    <name type="scientific">Candidatus Onthenecus intestinigallinarum</name>
    <dbReference type="NCBI Taxonomy" id="2840875"/>
    <lineage>
        <taxon>Bacteria</taxon>
        <taxon>Bacillati</taxon>
        <taxon>Bacillota</taxon>
        <taxon>Clostridia</taxon>
        <taxon>Eubacteriales</taxon>
        <taxon>Candidatus Onthenecus</taxon>
    </lineage>
</organism>
<keyword evidence="6" id="KW-0411">Iron-sulfur</keyword>
<dbReference type="Proteomes" id="UP000886887">
    <property type="component" value="Unassembled WGS sequence"/>
</dbReference>
<comment type="similarity">
    <text evidence="7">Belongs to the radical SAM superfamily. Anaerobic sulfatase-maturating enzyme family.</text>
</comment>
<comment type="caution">
    <text evidence="9">The sequence shown here is derived from an EMBL/GenBank/DDBJ whole genome shotgun (WGS) entry which is preliminary data.</text>
</comment>
<reference evidence="9" key="1">
    <citation type="submission" date="2020-10" db="EMBL/GenBank/DDBJ databases">
        <authorList>
            <person name="Gilroy R."/>
        </authorList>
    </citation>
    <scope>NUCLEOTIDE SEQUENCE</scope>
    <source>
        <strain evidence="9">ChiSxjej2B14-6234</strain>
    </source>
</reference>
<evidence type="ECO:0000313" key="10">
    <source>
        <dbReference type="Proteomes" id="UP000886887"/>
    </source>
</evidence>
<dbReference type="Pfam" id="PF04055">
    <property type="entry name" value="Radical_SAM"/>
    <property type="match status" value="1"/>
</dbReference>
<dbReference type="InterPro" id="IPR023867">
    <property type="entry name" value="Sulphatase_maturase_rSAM"/>
</dbReference>
<dbReference type="SFLD" id="SFLDG01067">
    <property type="entry name" value="SPASM/twitch_domain_containing"/>
    <property type="match status" value="1"/>
</dbReference>
<evidence type="ECO:0000256" key="1">
    <source>
        <dbReference type="ARBA" id="ARBA00001966"/>
    </source>
</evidence>
<dbReference type="PROSITE" id="PS51918">
    <property type="entry name" value="RADICAL_SAM"/>
    <property type="match status" value="1"/>
</dbReference>
<proteinExistence type="inferred from homology"/>
<dbReference type="GO" id="GO:0046872">
    <property type="term" value="F:metal ion binding"/>
    <property type="evidence" value="ECO:0007669"/>
    <property type="project" value="UniProtKB-KW"/>
</dbReference>
<dbReference type="SFLD" id="SFLDG01072">
    <property type="entry name" value="dehydrogenase_like"/>
    <property type="match status" value="1"/>
</dbReference>
<dbReference type="AlphaFoldDB" id="A0A9D0Z922"/>
<protein>
    <submittedName>
        <fullName evidence="9">Anaerobic sulfatase maturase</fullName>
    </submittedName>
</protein>
<dbReference type="GO" id="GO:0016491">
    <property type="term" value="F:oxidoreductase activity"/>
    <property type="evidence" value="ECO:0007669"/>
    <property type="project" value="InterPro"/>
</dbReference>
<dbReference type="InterPro" id="IPR047207">
    <property type="entry name" value="SPASM_anSME"/>
</dbReference>
<dbReference type="CDD" id="cd01335">
    <property type="entry name" value="Radical_SAM"/>
    <property type="match status" value="1"/>
</dbReference>
<dbReference type="NCBIfam" id="TIGR03942">
    <property type="entry name" value="sulfatase_rSAM"/>
    <property type="match status" value="1"/>
</dbReference>
<evidence type="ECO:0000256" key="6">
    <source>
        <dbReference type="ARBA" id="ARBA00023014"/>
    </source>
</evidence>
<evidence type="ECO:0000259" key="8">
    <source>
        <dbReference type="PROSITE" id="PS51918"/>
    </source>
</evidence>
<reference evidence="9" key="2">
    <citation type="journal article" date="2021" name="PeerJ">
        <title>Extensive microbial diversity within the chicken gut microbiome revealed by metagenomics and culture.</title>
        <authorList>
            <person name="Gilroy R."/>
            <person name="Ravi A."/>
            <person name="Getino M."/>
            <person name="Pursley I."/>
            <person name="Horton D.L."/>
            <person name="Alikhan N.F."/>
            <person name="Baker D."/>
            <person name="Gharbi K."/>
            <person name="Hall N."/>
            <person name="Watson M."/>
            <person name="Adriaenssens E.M."/>
            <person name="Foster-Nyarko E."/>
            <person name="Jarju S."/>
            <person name="Secka A."/>
            <person name="Antonio M."/>
            <person name="Oren A."/>
            <person name="Chaudhuri R.R."/>
            <person name="La Ragione R."/>
            <person name="Hildebrand F."/>
            <person name="Pallen M.J."/>
        </authorList>
    </citation>
    <scope>NUCLEOTIDE SEQUENCE</scope>
    <source>
        <strain evidence="9">ChiSxjej2B14-6234</strain>
    </source>
</reference>
<evidence type="ECO:0000256" key="2">
    <source>
        <dbReference type="ARBA" id="ARBA00022485"/>
    </source>
</evidence>
<comment type="cofactor">
    <cofactor evidence="1">
        <name>[4Fe-4S] cluster</name>
        <dbReference type="ChEBI" id="CHEBI:49883"/>
    </cofactor>
</comment>
<dbReference type="GO" id="GO:0051539">
    <property type="term" value="F:4 iron, 4 sulfur cluster binding"/>
    <property type="evidence" value="ECO:0007669"/>
    <property type="project" value="UniProtKB-KW"/>
</dbReference>
<evidence type="ECO:0000313" key="9">
    <source>
        <dbReference type="EMBL" id="HIQ71384.1"/>
    </source>
</evidence>
<accession>A0A9D0Z922</accession>
<dbReference type="SFLD" id="SFLDG01384">
    <property type="entry name" value="thioether_bond_formation_requi"/>
    <property type="match status" value="1"/>
</dbReference>
<dbReference type="SFLD" id="SFLDF00289">
    <property type="entry name" value="anaerobic_Cys-type_sulfatase-m"/>
    <property type="match status" value="1"/>
</dbReference>
<dbReference type="Gene3D" id="3.20.20.70">
    <property type="entry name" value="Aldolase class I"/>
    <property type="match status" value="1"/>
</dbReference>
<dbReference type="SUPFAM" id="SSF102114">
    <property type="entry name" value="Radical SAM enzymes"/>
    <property type="match status" value="1"/>
</dbReference>
<dbReference type="PANTHER" id="PTHR43273">
    <property type="entry name" value="ANAEROBIC SULFATASE-MATURATING ENZYME HOMOLOG ASLB-RELATED"/>
    <property type="match status" value="1"/>
</dbReference>
<feature type="domain" description="Radical SAM core" evidence="8">
    <location>
        <begin position="1"/>
        <end position="234"/>
    </location>
</feature>
<keyword evidence="3" id="KW-0949">S-adenosyl-L-methionine</keyword>
<keyword evidence="2" id="KW-0004">4Fe-4S</keyword>
<dbReference type="InterPro" id="IPR058240">
    <property type="entry name" value="rSAM_sf"/>
</dbReference>
<gene>
    <name evidence="9" type="ORF">IAB73_04135</name>
</gene>
<dbReference type="EMBL" id="DVFJ01000011">
    <property type="protein sequence ID" value="HIQ71384.1"/>
    <property type="molecule type" value="Genomic_DNA"/>
</dbReference>
<dbReference type="Pfam" id="PF13186">
    <property type="entry name" value="SPASM"/>
    <property type="match status" value="1"/>
</dbReference>